<proteinExistence type="predicted"/>
<dbReference type="Proteomes" id="UP001589887">
    <property type="component" value="Unassembled WGS sequence"/>
</dbReference>
<dbReference type="RefSeq" id="WP_394317117.1">
    <property type="nucleotide sequence ID" value="NZ_JBHMQV010000004.1"/>
</dbReference>
<evidence type="ECO:0000313" key="1">
    <source>
        <dbReference type="EMBL" id="MFC0843317.1"/>
    </source>
</evidence>
<dbReference type="EMBL" id="JBHMQV010000004">
    <property type="protein sequence ID" value="MFC0843317.1"/>
    <property type="molecule type" value="Genomic_DNA"/>
</dbReference>
<accession>A0ABV6TBZ8</accession>
<reference evidence="1 2" key="1">
    <citation type="submission" date="2024-09" db="EMBL/GenBank/DDBJ databases">
        <authorList>
            <person name="Sun Q."/>
            <person name="Mori K."/>
        </authorList>
    </citation>
    <scope>NUCLEOTIDE SEQUENCE [LARGE SCALE GENOMIC DNA]</scope>
    <source>
        <strain evidence="1 2">JCM 4557</strain>
    </source>
</reference>
<gene>
    <name evidence="1" type="ORF">ACFH04_06140</name>
</gene>
<evidence type="ECO:0000313" key="2">
    <source>
        <dbReference type="Proteomes" id="UP001589887"/>
    </source>
</evidence>
<name>A0ABV6TBZ8_9ACTN</name>
<keyword evidence="2" id="KW-1185">Reference proteome</keyword>
<protein>
    <submittedName>
        <fullName evidence="1">Uncharacterized protein</fullName>
    </submittedName>
</protein>
<sequence length="94" mass="10096">MKVEMEATADLALAQLLNADLASAIGTLGPVFELAPEQRVDGLLSRLKGVRSQLTVPALRRHREAVELGHYIEGFGRDSARSTLPGAPRYQIGG</sequence>
<comment type="caution">
    <text evidence="1">The sequence shown here is derived from an EMBL/GenBank/DDBJ whole genome shotgun (WGS) entry which is preliminary data.</text>
</comment>
<organism evidence="1 2">
    <name type="scientific">Streptomyces noboritoensis</name>
    <dbReference type="NCBI Taxonomy" id="67337"/>
    <lineage>
        <taxon>Bacteria</taxon>
        <taxon>Bacillati</taxon>
        <taxon>Actinomycetota</taxon>
        <taxon>Actinomycetes</taxon>
        <taxon>Kitasatosporales</taxon>
        <taxon>Streptomycetaceae</taxon>
        <taxon>Streptomyces</taxon>
    </lineage>
</organism>